<evidence type="ECO:0000313" key="2">
    <source>
        <dbReference type="Proteomes" id="UP001392318"/>
    </source>
</evidence>
<dbReference type="EMBL" id="JAYMRU010000005">
    <property type="protein sequence ID" value="MEM5400098.1"/>
    <property type="molecule type" value="Genomic_DNA"/>
</dbReference>
<comment type="caution">
    <text evidence="1">The sequence shown here is derived from an EMBL/GenBank/DDBJ whole genome shotgun (WGS) entry which is preliminary data.</text>
</comment>
<reference evidence="1" key="1">
    <citation type="submission" date="2024-01" db="EMBL/GenBank/DDBJ databases">
        <title>The diversity of rhizobia nodulating Mimosa spp. in eleven states of Brazil covering several biomes is determined by host plant, location, and edaphic factors.</title>
        <authorList>
            <person name="Rouws L."/>
            <person name="Barauna A."/>
            <person name="Beukes C."/>
            <person name="De Faria S.M."/>
            <person name="Gross E."/>
            <person name="Dos Reis Junior F.B."/>
            <person name="Simon M."/>
            <person name="Maluk M."/>
            <person name="Odee D.W."/>
            <person name="Kenicer G."/>
            <person name="Young J.P.W."/>
            <person name="Reis V.M."/>
            <person name="Zilli J."/>
            <person name="James E.K."/>
        </authorList>
    </citation>
    <scope>NUCLEOTIDE SEQUENCE</scope>
    <source>
        <strain evidence="1">JPY452</strain>
    </source>
</reference>
<proteinExistence type="predicted"/>
<evidence type="ECO:0000313" key="1">
    <source>
        <dbReference type="EMBL" id="MEM5400098.1"/>
    </source>
</evidence>
<organism evidence="1 2">
    <name type="scientific">Paraburkholderia unamae</name>
    <dbReference type="NCBI Taxonomy" id="219649"/>
    <lineage>
        <taxon>Bacteria</taxon>
        <taxon>Pseudomonadati</taxon>
        <taxon>Pseudomonadota</taxon>
        <taxon>Betaproteobacteria</taxon>
        <taxon>Burkholderiales</taxon>
        <taxon>Burkholderiaceae</taxon>
        <taxon>Paraburkholderia</taxon>
    </lineage>
</organism>
<accession>A0ACC6REQ7</accession>
<protein>
    <submittedName>
        <fullName evidence="1">Uncharacterized protein</fullName>
    </submittedName>
</protein>
<gene>
    <name evidence="1" type="ORF">VSR83_08370</name>
</gene>
<keyword evidence="2" id="KW-1185">Reference proteome</keyword>
<sequence>MPRFDSTDNVLMVIYMNASLLQQFSRVLTDRMGCIFISGLVAADTAAAGPYEIR</sequence>
<name>A0ACC6REQ7_9BURK</name>
<dbReference type="Proteomes" id="UP001392318">
    <property type="component" value="Unassembled WGS sequence"/>
</dbReference>